<comment type="caution">
    <text evidence="2">The sequence shown here is derived from an EMBL/GenBank/DDBJ whole genome shotgun (WGS) entry which is preliminary data.</text>
</comment>
<gene>
    <name evidence="2" type="ORF">A6E74_08610</name>
</gene>
<feature type="region of interest" description="Disordered" evidence="1">
    <location>
        <begin position="1"/>
        <end position="23"/>
    </location>
</feature>
<evidence type="ECO:0000313" key="2">
    <source>
        <dbReference type="EMBL" id="OAQ55540.1"/>
    </source>
</evidence>
<name>A0A179ERP2_ENTTH</name>
<dbReference type="AlphaFoldDB" id="A0A179ERP2"/>
<dbReference type="EMBL" id="LWMN01000013">
    <property type="protein sequence ID" value="OAQ55540.1"/>
    <property type="molecule type" value="Genomic_DNA"/>
</dbReference>
<organism evidence="2 3">
    <name type="scientific">Enterococcus thailandicus</name>
    <dbReference type="NCBI Taxonomy" id="417368"/>
    <lineage>
        <taxon>Bacteria</taxon>
        <taxon>Bacillati</taxon>
        <taxon>Bacillota</taxon>
        <taxon>Bacilli</taxon>
        <taxon>Lactobacillales</taxon>
        <taxon>Enterococcaceae</taxon>
        <taxon>Enterococcus</taxon>
    </lineage>
</organism>
<keyword evidence="3" id="KW-1185">Reference proteome</keyword>
<evidence type="ECO:0000256" key="1">
    <source>
        <dbReference type="SAM" id="MobiDB-lite"/>
    </source>
</evidence>
<proteinExistence type="predicted"/>
<accession>A0A179ERP2</accession>
<sequence length="64" mass="7430">MNDFDSLGARQQPKQEPKNIGLDWQDNPIFTGDLYYLTSDGYVHEDDLLEYAQQHYPRIELGGI</sequence>
<dbReference type="Proteomes" id="UP000078516">
    <property type="component" value="Unassembled WGS sequence"/>
</dbReference>
<reference evidence="2 3" key="1">
    <citation type="submission" date="2016-04" db="EMBL/GenBank/DDBJ databases">
        <title>Draft genome of an Enterococcus thailandicus strain isolated from bovine feces.</title>
        <authorList>
            <person name="Beukers A.G."/>
            <person name="Zaheer R."/>
            <person name="Goji N."/>
            <person name="Cook S.R."/>
            <person name="Amoako K."/>
            <person name="Chaves A.V."/>
            <person name="Ward M.P."/>
            <person name="Mcallister T.A."/>
        </authorList>
    </citation>
    <scope>NUCLEOTIDE SEQUENCE [LARGE SCALE GENOMIC DNA]</scope>
    <source>
        <strain evidence="2 3">F0711D 46</strain>
    </source>
</reference>
<protein>
    <submittedName>
        <fullName evidence="2">Uncharacterized protein</fullName>
    </submittedName>
</protein>
<evidence type="ECO:0000313" key="3">
    <source>
        <dbReference type="Proteomes" id="UP000078516"/>
    </source>
</evidence>
<dbReference type="RefSeq" id="WP_067484094.1">
    <property type="nucleotide sequence ID" value="NZ_LWMN01000013.1"/>
</dbReference>